<gene>
    <name evidence="1" type="ORF">C5S46_06220</name>
</gene>
<name>A0AC61S9H0_9EURY</name>
<proteinExistence type="predicted"/>
<evidence type="ECO:0000313" key="1">
    <source>
        <dbReference type="EMBL" id="TKY91366.1"/>
    </source>
</evidence>
<evidence type="ECO:0000313" key="2">
    <source>
        <dbReference type="Proteomes" id="UP000315423"/>
    </source>
</evidence>
<organism evidence="1 2">
    <name type="scientific">Candidatus Methanomarinus sp</name>
    <dbReference type="NCBI Taxonomy" id="3386244"/>
    <lineage>
        <taxon>Archaea</taxon>
        <taxon>Methanobacteriati</taxon>
        <taxon>Methanobacteriota</taxon>
        <taxon>Stenosarchaea group</taxon>
        <taxon>Methanomicrobia</taxon>
        <taxon>Methanosarcinales</taxon>
        <taxon>ANME-2 cluster</taxon>
        <taxon>Candidatus Methanocomedenaceae</taxon>
        <taxon>Candidatus Methanomarinus</taxon>
    </lineage>
</organism>
<comment type="caution">
    <text evidence="1">The sequence shown here is derived from an EMBL/GenBank/DDBJ whole genome shotgun (WGS) entry which is preliminary data.</text>
</comment>
<reference evidence="1" key="1">
    <citation type="submission" date="2018-09" db="EMBL/GenBank/DDBJ databases">
        <title>A genomic encyclopedia of anaerobic methanotrophic archaea.</title>
        <authorList>
            <person name="Skennerton C.T."/>
            <person name="Chadwick G.L."/>
            <person name="Laso-Perez R."/>
            <person name="Leu A.O."/>
            <person name="Speth D.R."/>
            <person name="Yu H."/>
            <person name="Morgan-Lang C."/>
            <person name="Hatzenpichler R."/>
            <person name="Goudeau D."/>
            <person name="Malmstrom R."/>
            <person name="Woyke T."/>
            <person name="Hallam S."/>
            <person name="Tyson G.W."/>
            <person name="Wegener G."/>
            <person name="Boetius A."/>
            <person name="Orphan V.J."/>
        </authorList>
    </citation>
    <scope>NUCLEOTIDE SEQUENCE</scope>
    <source>
        <strain evidence="1">CONS3730D10UFb2</strain>
    </source>
</reference>
<dbReference type="Proteomes" id="UP000315423">
    <property type="component" value="Unassembled WGS sequence"/>
</dbReference>
<protein>
    <submittedName>
        <fullName evidence="1">Ribonuclease P</fullName>
    </submittedName>
</protein>
<accession>A0AC61S9H0</accession>
<dbReference type="EMBL" id="QYBA01000209">
    <property type="protein sequence ID" value="TKY91366.1"/>
    <property type="molecule type" value="Genomic_DNA"/>
</dbReference>
<sequence>MQHKKRKVWIRDMAAQRIRQLFEMADEIFKQDPMMSKRYVYLARRMGMRHRVRIPAELKRRVCKECGAYLVPGANCRVRIKNNMIITMCMDCEHLMRKPFSKTGI</sequence>